<name>A0A4U9V6A5_SERFO</name>
<proteinExistence type="predicted"/>
<dbReference type="EMBL" id="CABEEZ010000097">
    <property type="protein sequence ID" value="VTR40382.1"/>
    <property type="molecule type" value="Genomic_DNA"/>
</dbReference>
<gene>
    <name evidence="1" type="ORF">NCTC12965_04491</name>
</gene>
<protein>
    <submittedName>
        <fullName evidence="1">Uncharacterized protein</fullName>
    </submittedName>
</protein>
<evidence type="ECO:0000313" key="1">
    <source>
        <dbReference type="EMBL" id="VTR40382.1"/>
    </source>
</evidence>
<organism evidence="1">
    <name type="scientific">Serratia fonticola</name>
    <dbReference type="NCBI Taxonomy" id="47917"/>
    <lineage>
        <taxon>Bacteria</taxon>
        <taxon>Pseudomonadati</taxon>
        <taxon>Pseudomonadota</taxon>
        <taxon>Gammaproteobacteria</taxon>
        <taxon>Enterobacterales</taxon>
        <taxon>Yersiniaceae</taxon>
        <taxon>Serratia</taxon>
    </lineage>
</organism>
<sequence length="78" mass="8686">MVCHRSWLVRHSALALDHRSQAGRQLLRLLLQVLHKGVDQCGRGAVQRADQAHGKRHLDAEGPHMNAIIGVIQRGQRG</sequence>
<accession>A0A4U9V6A5</accession>
<dbReference type="AlphaFoldDB" id="A0A4U9V6A5"/>
<reference evidence="1" key="1">
    <citation type="submission" date="2019-05" db="EMBL/GenBank/DDBJ databases">
        <authorList>
            <consortium name="Pathogen Informatics"/>
        </authorList>
    </citation>
    <scope>NUCLEOTIDE SEQUENCE [LARGE SCALE GENOMIC DNA]</scope>
    <source>
        <strain evidence="1">NCTC12965</strain>
    </source>
</reference>